<evidence type="ECO:0000313" key="2">
    <source>
        <dbReference type="EMBL" id="PAV70463.1"/>
    </source>
</evidence>
<dbReference type="AlphaFoldDB" id="A0A2A2K9B7"/>
<dbReference type="Proteomes" id="UP000218231">
    <property type="component" value="Unassembled WGS sequence"/>
</dbReference>
<name>A0A2A2K9B7_9BILA</name>
<proteinExistence type="predicted"/>
<keyword evidence="3" id="KW-1185">Reference proteome</keyword>
<feature type="chain" id="PRO_5013104529" description="Saposin B-type domain-containing protein" evidence="1">
    <location>
        <begin position="24"/>
        <end position="144"/>
    </location>
</feature>
<evidence type="ECO:0000313" key="3">
    <source>
        <dbReference type="Proteomes" id="UP000218231"/>
    </source>
</evidence>
<dbReference type="OrthoDB" id="5785846at2759"/>
<protein>
    <recommendedName>
        <fullName evidence="4">Saposin B-type domain-containing protein</fullName>
    </recommendedName>
</protein>
<comment type="caution">
    <text evidence="2">The sequence shown here is derived from an EMBL/GenBank/DDBJ whole genome shotgun (WGS) entry which is preliminary data.</text>
</comment>
<evidence type="ECO:0000256" key="1">
    <source>
        <dbReference type="SAM" id="SignalP"/>
    </source>
</evidence>
<evidence type="ECO:0008006" key="4">
    <source>
        <dbReference type="Google" id="ProtNLM"/>
    </source>
</evidence>
<dbReference type="EMBL" id="LIAE01009275">
    <property type="protein sequence ID" value="PAV70463.1"/>
    <property type="molecule type" value="Genomic_DNA"/>
</dbReference>
<organism evidence="2 3">
    <name type="scientific">Diploscapter pachys</name>
    <dbReference type="NCBI Taxonomy" id="2018661"/>
    <lineage>
        <taxon>Eukaryota</taxon>
        <taxon>Metazoa</taxon>
        <taxon>Ecdysozoa</taxon>
        <taxon>Nematoda</taxon>
        <taxon>Chromadorea</taxon>
        <taxon>Rhabditida</taxon>
        <taxon>Rhabditina</taxon>
        <taxon>Rhabditomorpha</taxon>
        <taxon>Rhabditoidea</taxon>
        <taxon>Rhabditidae</taxon>
        <taxon>Diploscapter</taxon>
    </lineage>
</organism>
<feature type="signal peptide" evidence="1">
    <location>
        <begin position="1"/>
        <end position="23"/>
    </location>
</feature>
<reference evidence="2 3" key="1">
    <citation type="journal article" date="2017" name="Curr. Biol.">
        <title>Genome architecture and evolution of a unichromosomal asexual nematode.</title>
        <authorList>
            <person name="Fradin H."/>
            <person name="Zegar C."/>
            <person name="Gutwein M."/>
            <person name="Lucas J."/>
            <person name="Kovtun M."/>
            <person name="Corcoran D."/>
            <person name="Baugh L.R."/>
            <person name="Kiontke K."/>
            <person name="Gunsalus K."/>
            <person name="Fitch D.H."/>
            <person name="Piano F."/>
        </authorList>
    </citation>
    <scope>NUCLEOTIDE SEQUENCE [LARGE SCALE GENOMIC DNA]</scope>
    <source>
        <strain evidence="2">PF1309</strain>
    </source>
</reference>
<gene>
    <name evidence="2" type="ORF">WR25_19387</name>
</gene>
<sequence>MQLAQRLFCVATLTISILSMVDAYRMSDQQYTEFIRGWMASCIDSYLPSYSSNELGPAVRKCRTEQCVFEIYKMVADTEKDKFRDFDICFESNTRLNNPAPVVQVRDPEPTYYTTAPPPPKYYVVPPQWNSHYKIRRSRRSPIF</sequence>
<keyword evidence="1" id="KW-0732">Signal</keyword>
<accession>A0A2A2K9B7</accession>